<protein>
    <recommendedName>
        <fullName evidence="13">Signal transducer and activator of transcription</fullName>
    </recommendedName>
</protein>
<dbReference type="Gene3D" id="1.20.1050.20">
    <property type="entry name" value="STAT transcription factor, all-alpha domain"/>
    <property type="match status" value="1"/>
</dbReference>
<dbReference type="InterPro" id="IPR015988">
    <property type="entry name" value="STAT_TF_CC"/>
</dbReference>
<keyword evidence="10 13" id="KW-0804">Transcription</keyword>
<dbReference type="InterPro" id="IPR013799">
    <property type="entry name" value="STAT_TF_prot_interaction"/>
</dbReference>
<dbReference type="AlphaFoldDB" id="A0A8S4N4Y2"/>
<dbReference type="SUPFAM" id="SSF47655">
    <property type="entry name" value="STAT"/>
    <property type="match status" value="1"/>
</dbReference>
<dbReference type="OrthoDB" id="19300at2759"/>
<dbReference type="InterPro" id="IPR046994">
    <property type="entry name" value="STAT5_CC"/>
</dbReference>
<dbReference type="SMART" id="SM00964">
    <property type="entry name" value="STAT_int"/>
    <property type="match status" value="1"/>
</dbReference>
<evidence type="ECO:0000256" key="10">
    <source>
        <dbReference type="ARBA" id="ARBA00023163"/>
    </source>
</evidence>
<dbReference type="Proteomes" id="UP000749559">
    <property type="component" value="Unassembled WGS sequence"/>
</dbReference>
<accession>A0A8S4N4Y2</accession>
<dbReference type="InterPro" id="IPR013801">
    <property type="entry name" value="STAT_TF_DNA-bd"/>
</dbReference>
<dbReference type="SUPFAM" id="SSF49417">
    <property type="entry name" value="p53-like transcription factors"/>
    <property type="match status" value="2"/>
</dbReference>
<evidence type="ECO:0000256" key="5">
    <source>
        <dbReference type="ARBA" id="ARBA00022553"/>
    </source>
</evidence>
<reference evidence="15" key="1">
    <citation type="submission" date="2022-03" db="EMBL/GenBank/DDBJ databases">
        <authorList>
            <person name="Martin C."/>
        </authorList>
    </citation>
    <scope>NUCLEOTIDE SEQUENCE</scope>
</reference>
<comment type="similarity">
    <text evidence="3 13">Belongs to the transcription factor STAT family.</text>
</comment>
<dbReference type="GO" id="GO:0005634">
    <property type="term" value="C:nucleus"/>
    <property type="evidence" value="ECO:0007669"/>
    <property type="project" value="UniProtKB-SubCell"/>
</dbReference>
<evidence type="ECO:0000256" key="7">
    <source>
        <dbReference type="ARBA" id="ARBA00023015"/>
    </source>
</evidence>
<evidence type="ECO:0000256" key="11">
    <source>
        <dbReference type="ARBA" id="ARBA00023242"/>
    </source>
</evidence>
<dbReference type="InterPro" id="IPR036860">
    <property type="entry name" value="SH2_dom_sf"/>
</dbReference>
<evidence type="ECO:0000256" key="2">
    <source>
        <dbReference type="ARBA" id="ARBA00004496"/>
    </source>
</evidence>
<dbReference type="GO" id="GO:0001228">
    <property type="term" value="F:DNA-binding transcription activator activity, RNA polymerase II-specific"/>
    <property type="evidence" value="ECO:0007669"/>
    <property type="project" value="UniProtKB-ARBA"/>
</dbReference>
<dbReference type="Pfam" id="PF02864">
    <property type="entry name" value="STAT_bind"/>
    <property type="match status" value="2"/>
</dbReference>
<dbReference type="Pfam" id="PF01017">
    <property type="entry name" value="STAT_alpha"/>
    <property type="match status" value="1"/>
</dbReference>
<evidence type="ECO:0000256" key="13">
    <source>
        <dbReference type="RuleBase" id="RU046415"/>
    </source>
</evidence>
<dbReference type="CDD" id="cd16855">
    <property type="entry name" value="STAT5_CCD"/>
    <property type="match status" value="1"/>
</dbReference>
<dbReference type="PANTHER" id="PTHR11801">
    <property type="entry name" value="SIGNAL TRANSDUCER AND ACTIVATOR OF TRANSCRIPTION"/>
    <property type="match status" value="1"/>
</dbReference>
<evidence type="ECO:0000259" key="14">
    <source>
        <dbReference type="PROSITE" id="PS50001"/>
    </source>
</evidence>
<dbReference type="Gene3D" id="1.10.532.10">
    <property type="entry name" value="STAT transcription factor, N-terminal domain"/>
    <property type="match status" value="1"/>
</dbReference>
<evidence type="ECO:0000256" key="6">
    <source>
        <dbReference type="ARBA" id="ARBA00022999"/>
    </source>
</evidence>
<dbReference type="Pfam" id="PF02865">
    <property type="entry name" value="STAT_int"/>
    <property type="match status" value="1"/>
</dbReference>
<keyword evidence="11 13" id="KW-0539">Nucleus</keyword>
<proteinExistence type="inferred from homology"/>
<dbReference type="PROSITE" id="PS50001">
    <property type="entry name" value="SH2"/>
    <property type="match status" value="1"/>
</dbReference>
<dbReference type="Gene3D" id="3.30.505.10">
    <property type="entry name" value="SH2 domain"/>
    <property type="match status" value="1"/>
</dbReference>
<dbReference type="Gene3D" id="1.10.238.10">
    <property type="entry name" value="EF-hand"/>
    <property type="match status" value="1"/>
</dbReference>
<dbReference type="InterPro" id="IPR001217">
    <property type="entry name" value="STAT"/>
</dbReference>
<dbReference type="Gene3D" id="2.60.40.630">
    <property type="entry name" value="STAT transcription factor, DNA-binding domain"/>
    <property type="match status" value="2"/>
</dbReference>
<dbReference type="SUPFAM" id="SSF48092">
    <property type="entry name" value="Transcription factor STAT-4 N-domain"/>
    <property type="match status" value="1"/>
</dbReference>
<dbReference type="GO" id="GO:0007166">
    <property type="term" value="P:cell surface receptor signaling pathway"/>
    <property type="evidence" value="ECO:0007669"/>
    <property type="project" value="UniProtKB-ARBA"/>
</dbReference>
<dbReference type="GO" id="GO:0000977">
    <property type="term" value="F:RNA polymerase II transcription regulatory region sequence-specific DNA binding"/>
    <property type="evidence" value="ECO:0007669"/>
    <property type="project" value="UniProtKB-ARBA"/>
</dbReference>
<evidence type="ECO:0000313" key="15">
    <source>
        <dbReference type="EMBL" id="CAH1775758.1"/>
    </source>
</evidence>
<evidence type="ECO:0000256" key="9">
    <source>
        <dbReference type="ARBA" id="ARBA00023159"/>
    </source>
</evidence>
<dbReference type="InterPro" id="IPR000980">
    <property type="entry name" value="SH2"/>
</dbReference>
<keyword evidence="16" id="KW-1185">Reference proteome</keyword>
<dbReference type="GO" id="GO:0005737">
    <property type="term" value="C:cytoplasm"/>
    <property type="evidence" value="ECO:0007669"/>
    <property type="project" value="UniProtKB-SubCell"/>
</dbReference>
<dbReference type="SUPFAM" id="SSF55550">
    <property type="entry name" value="SH2 domain"/>
    <property type="match status" value="1"/>
</dbReference>
<organism evidence="15 16">
    <name type="scientific">Owenia fusiformis</name>
    <name type="common">Polychaete worm</name>
    <dbReference type="NCBI Taxonomy" id="6347"/>
    <lineage>
        <taxon>Eukaryota</taxon>
        <taxon>Metazoa</taxon>
        <taxon>Spiralia</taxon>
        <taxon>Lophotrochozoa</taxon>
        <taxon>Annelida</taxon>
        <taxon>Polychaeta</taxon>
        <taxon>Sedentaria</taxon>
        <taxon>Canalipalpata</taxon>
        <taxon>Sabellida</taxon>
        <taxon>Oweniida</taxon>
        <taxon>Oweniidae</taxon>
        <taxon>Owenia</taxon>
    </lineage>
</organism>
<dbReference type="InterPro" id="IPR048988">
    <property type="entry name" value="STAT_linker"/>
</dbReference>
<sequence>MSLWGRVQQLPPGGAHQQMRNVYGTHFPMEVRHYFAEWIEQQEWQNIDEDDPKYEEYAKQLLEQLTMKIEEKAAEFAGSDMYPIKLKLNEIASTFREMYGPNPLNLVQVVKKCLTMESSLVHLHESGQSGGQQDTARILGQQLEQLTKYTQDTDKDLRELQNKQEQFIIHYQESVRINTQLSNIPAGPQRQEMEIRLRNEKKKIEIDLSRMAQELLNLRIALADKHEATFKQLQQVQNKVLEEELIKWKRHQQLAGNGAPFDCNLDQLQSWCESLADIIWSNRQQIKQVESLRAHLPIDIPPHVPDLLPNLNTTITGLLSSLVTSTFIIEKQPPQVLKKESRFGSTVRLLVGRNLNMHMNPPTVKALIINTFIIEKQPPQVLKTQARFQSNVRLLVGGNLNVHMNPPAVKASIINEEQAKALLRNDSNISGENSGEILNSQGTMEYNQATQQLSIAFRNMSLRRIKRADRRGTEAVTEEKFSILFQSSFTVGAGELVFKVWTLSLPVAVIVHGNQECNAMATVLWDNAFAEPGRIPFAVPEKVKYSQLTQMINTKFTSQTGSPITPEGFHYLAQKLLPGVHVDDYSNQLISWSQFNKEQVPTKAFTFWEWIYNIIKLTKEYLKGPWNDNLVLGFVSRERAAELLMQQKCGTFLLRFSEGSLGGVTIAWVADDPQTSEKKVWNLAPFAAKDFAIRSLADRISDLPTLSTLFPNIPKLDCFGKYCSNPTNASELTNEGYVGLDLRAVIPGWPAGAEGMLDPQAYDNPSSVQSHIPTDDHNIDEVQMDDMLSFGDYDQDTFINNVTMNQILNNNAMSPHTPNLGNFPNFQNLN</sequence>
<keyword evidence="4 13" id="KW-0963">Cytoplasm</keyword>
<dbReference type="Pfam" id="PF21354">
    <property type="entry name" value="STAT_linker"/>
    <property type="match status" value="1"/>
</dbReference>
<evidence type="ECO:0000256" key="8">
    <source>
        <dbReference type="ARBA" id="ARBA00023125"/>
    </source>
</evidence>
<dbReference type="InterPro" id="IPR008967">
    <property type="entry name" value="p53-like_TF_DNA-bd_sf"/>
</dbReference>
<dbReference type="Pfam" id="PF00017">
    <property type="entry name" value="SH2"/>
    <property type="match status" value="1"/>
</dbReference>
<evidence type="ECO:0000256" key="1">
    <source>
        <dbReference type="ARBA" id="ARBA00004123"/>
    </source>
</evidence>
<dbReference type="FunFam" id="1.10.238.10:FF:000029">
    <property type="entry name" value="Signal transducer and transcription activator 6"/>
    <property type="match status" value="1"/>
</dbReference>
<keyword evidence="8 13" id="KW-0238">DNA-binding</keyword>
<dbReference type="InterPro" id="IPR013800">
    <property type="entry name" value="STAT_TF_alpha"/>
</dbReference>
<evidence type="ECO:0000256" key="3">
    <source>
        <dbReference type="ARBA" id="ARBA00005586"/>
    </source>
</evidence>
<gene>
    <name evidence="15" type="ORF">OFUS_LOCUS3017</name>
</gene>
<name>A0A8S4N4Y2_OWEFU</name>
<keyword evidence="5 13" id="KW-0597">Phosphoprotein</keyword>
<comment type="caution">
    <text evidence="15">The sequence shown here is derived from an EMBL/GenBank/DDBJ whole genome shotgun (WGS) entry which is preliminary data.</text>
</comment>
<dbReference type="InterPro" id="IPR012345">
    <property type="entry name" value="STAT_TF_DNA-bd_N"/>
</dbReference>
<evidence type="ECO:0000256" key="12">
    <source>
        <dbReference type="PROSITE-ProRule" id="PRU00191"/>
    </source>
</evidence>
<feature type="domain" description="SH2" evidence="14">
    <location>
        <begin position="610"/>
        <end position="716"/>
    </location>
</feature>
<dbReference type="InterPro" id="IPR036535">
    <property type="entry name" value="STAT_N_sf"/>
</dbReference>
<comment type="subcellular location">
    <subcellularLocation>
        <location evidence="2 13">Cytoplasm</location>
    </subcellularLocation>
    <subcellularLocation>
        <location evidence="1 13">Nucleus</location>
    </subcellularLocation>
</comment>
<dbReference type="FunFam" id="2.60.40.630:FF:000003">
    <property type="entry name" value="Signal transducer and transcription activator 6"/>
    <property type="match status" value="1"/>
</dbReference>
<dbReference type="EMBL" id="CAIIXF020000001">
    <property type="protein sequence ID" value="CAH1775758.1"/>
    <property type="molecule type" value="Genomic_DNA"/>
</dbReference>
<keyword evidence="9 13" id="KW-0010">Activator</keyword>
<evidence type="ECO:0000256" key="4">
    <source>
        <dbReference type="ARBA" id="ARBA00022490"/>
    </source>
</evidence>
<dbReference type="CDD" id="cd09919">
    <property type="entry name" value="SH2_STAT_family"/>
    <property type="match status" value="1"/>
</dbReference>
<evidence type="ECO:0000313" key="16">
    <source>
        <dbReference type="Proteomes" id="UP000749559"/>
    </source>
</evidence>
<keyword evidence="7 13" id="KW-0805">Transcription regulation</keyword>
<keyword evidence="6 12" id="KW-0727">SH2 domain</keyword>